<dbReference type="Proteomes" id="UP001144256">
    <property type="component" value="Unassembled WGS sequence"/>
</dbReference>
<evidence type="ECO:0000256" key="3">
    <source>
        <dbReference type="ARBA" id="ARBA00022827"/>
    </source>
</evidence>
<feature type="binding site" evidence="4">
    <location>
        <position position="222"/>
    </location>
    <ligand>
        <name>FAD</name>
        <dbReference type="ChEBI" id="CHEBI:57692"/>
    </ligand>
</feature>
<comment type="similarity">
    <text evidence="1">Belongs to the ETF alpha-subunit/FixB family.</text>
</comment>
<keyword evidence="3 4" id="KW-0274">FAD</keyword>
<name>A0A9W5YEV8_9FIRM</name>
<dbReference type="SMART" id="SM00893">
    <property type="entry name" value="ETF"/>
    <property type="match status" value="1"/>
</dbReference>
<feature type="binding site" evidence="4">
    <location>
        <begin position="278"/>
        <end position="285"/>
    </location>
    <ligand>
        <name>FAD</name>
        <dbReference type="ChEBI" id="CHEBI:57692"/>
    </ligand>
</feature>
<dbReference type="InterPro" id="IPR001308">
    <property type="entry name" value="ETF_a/FixB"/>
</dbReference>
<dbReference type="RefSeq" id="WP_281818088.1">
    <property type="nucleotide sequence ID" value="NZ_BRLB01000015.1"/>
</dbReference>
<feature type="binding site" evidence="4">
    <location>
        <begin position="261"/>
        <end position="265"/>
    </location>
    <ligand>
        <name>FAD</name>
        <dbReference type="ChEBI" id="CHEBI:57692"/>
    </ligand>
</feature>
<dbReference type="FunFam" id="3.40.50.1220:FF:000001">
    <property type="entry name" value="Electron transfer flavoprotein, alpha subunit"/>
    <property type="match status" value="1"/>
</dbReference>
<dbReference type="GO" id="GO:0009055">
    <property type="term" value="F:electron transfer activity"/>
    <property type="evidence" value="ECO:0007669"/>
    <property type="project" value="InterPro"/>
</dbReference>
<dbReference type="GO" id="GO:0033539">
    <property type="term" value="P:fatty acid beta-oxidation using acyl-CoA dehydrogenase"/>
    <property type="evidence" value="ECO:0007669"/>
    <property type="project" value="TreeGrafter"/>
</dbReference>
<protein>
    <submittedName>
        <fullName evidence="6">Electron transfer flavoprotein subunit alpha/FixB family protein</fullName>
    </submittedName>
</protein>
<feature type="binding site" evidence="4">
    <location>
        <begin position="247"/>
        <end position="248"/>
    </location>
    <ligand>
        <name>FAD</name>
        <dbReference type="ChEBI" id="CHEBI:57692"/>
    </ligand>
</feature>
<sequence length="339" mass="37565">MNSKEYKGVFVFIEQRECKISKVSLELLGKGRELADNLNEELIAVLIGYNMIDSTKELIYYGADKVFYAENRIFEVYMTEPYAKAMTSIIYDKKPEIVLFGATAIGRDLAPRISARIHTGLTADCTSLEIDEESNNLLMTRPAFGGNILATIVCPDYRPQMSTVRPGVMQKLEKDTRRVGKVEKIDIPISESDMSYKVLEVVKEEKEKINIEEANVLVSGGRGIGKPENFDILKELAKELKGQVSASRAVVDAGWIDKNHQVGQTGKTVRPGLYFACGISGAIQHLAGMEESDFIIAINKDSEAPIFEVADVGIVGDVHAIVPKLISRLQDVKYNALQQ</sequence>
<reference evidence="6" key="1">
    <citation type="submission" date="2022-06" db="EMBL/GenBank/DDBJ databases">
        <title>Vallitalea longa sp. nov., an anaerobic bacterium isolated from marine sediment.</title>
        <authorList>
            <person name="Hirano S."/>
            <person name="Terahara T."/>
            <person name="Mori K."/>
            <person name="Hamada M."/>
            <person name="Matsumoto R."/>
            <person name="Kobayashi T."/>
        </authorList>
    </citation>
    <scope>NUCLEOTIDE SEQUENCE</scope>
    <source>
        <strain evidence="6">SH18-1</strain>
    </source>
</reference>
<evidence type="ECO:0000313" key="7">
    <source>
        <dbReference type="Proteomes" id="UP001144256"/>
    </source>
</evidence>
<dbReference type="Gene3D" id="3.40.50.1220">
    <property type="entry name" value="TPP-binding domain"/>
    <property type="match status" value="1"/>
</dbReference>
<keyword evidence="7" id="KW-1185">Reference proteome</keyword>
<dbReference type="InterPro" id="IPR014731">
    <property type="entry name" value="ETF_asu_C"/>
</dbReference>
<evidence type="ECO:0000256" key="1">
    <source>
        <dbReference type="ARBA" id="ARBA00005817"/>
    </source>
</evidence>
<dbReference type="Pfam" id="PF01012">
    <property type="entry name" value="ETF"/>
    <property type="match status" value="1"/>
</dbReference>
<evidence type="ECO:0000256" key="2">
    <source>
        <dbReference type="ARBA" id="ARBA00022630"/>
    </source>
</evidence>
<dbReference type="GO" id="GO:0050660">
    <property type="term" value="F:flavin adenine dinucleotide binding"/>
    <property type="evidence" value="ECO:0007669"/>
    <property type="project" value="InterPro"/>
</dbReference>
<organism evidence="6 7">
    <name type="scientific">Vallitalea longa</name>
    <dbReference type="NCBI Taxonomy" id="2936439"/>
    <lineage>
        <taxon>Bacteria</taxon>
        <taxon>Bacillati</taxon>
        <taxon>Bacillota</taxon>
        <taxon>Clostridia</taxon>
        <taxon>Lachnospirales</taxon>
        <taxon>Vallitaleaceae</taxon>
        <taxon>Vallitalea</taxon>
    </lineage>
</organism>
<evidence type="ECO:0000259" key="5">
    <source>
        <dbReference type="SMART" id="SM00893"/>
    </source>
</evidence>
<dbReference type="AlphaFoldDB" id="A0A9W5YEV8"/>
<feature type="binding site" evidence="4">
    <location>
        <position position="299"/>
    </location>
    <ligand>
        <name>FAD</name>
        <dbReference type="ChEBI" id="CHEBI:57692"/>
    </ligand>
</feature>
<comment type="caution">
    <text evidence="6">The sequence shown here is derived from an EMBL/GenBank/DDBJ whole genome shotgun (WGS) entry which is preliminary data.</text>
</comment>
<dbReference type="Gene3D" id="3.40.50.620">
    <property type="entry name" value="HUPs"/>
    <property type="match status" value="1"/>
</dbReference>
<dbReference type="EMBL" id="BRLB01000015">
    <property type="protein sequence ID" value="GKX31235.1"/>
    <property type="molecule type" value="Genomic_DNA"/>
</dbReference>
<dbReference type="InterPro" id="IPR029035">
    <property type="entry name" value="DHS-like_NAD/FAD-binding_dom"/>
</dbReference>
<dbReference type="PANTHER" id="PTHR43153:SF1">
    <property type="entry name" value="ELECTRON TRANSFER FLAVOPROTEIN SUBUNIT ALPHA, MITOCHONDRIAL"/>
    <property type="match status" value="1"/>
</dbReference>
<dbReference type="InterPro" id="IPR014729">
    <property type="entry name" value="Rossmann-like_a/b/a_fold"/>
</dbReference>
<proteinExistence type="inferred from homology"/>
<dbReference type="SUPFAM" id="SSF52402">
    <property type="entry name" value="Adenine nucleotide alpha hydrolases-like"/>
    <property type="match status" value="1"/>
</dbReference>
<evidence type="ECO:0000256" key="4">
    <source>
        <dbReference type="PIRSR" id="PIRSR000089-1"/>
    </source>
</evidence>
<dbReference type="InterPro" id="IPR033947">
    <property type="entry name" value="ETF_alpha_N"/>
</dbReference>
<dbReference type="CDD" id="cd01715">
    <property type="entry name" value="ETF_alpha"/>
    <property type="match status" value="1"/>
</dbReference>
<dbReference type="InterPro" id="IPR014730">
    <property type="entry name" value="ETF_a/b_N"/>
</dbReference>
<evidence type="ECO:0000313" key="6">
    <source>
        <dbReference type="EMBL" id="GKX31235.1"/>
    </source>
</evidence>
<dbReference type="SUPFAM" id="SSF52467">
    <property type="entry name" value="DHS-like NAD/FAD-binding domain"/>
    <property type="match status" value="1"/>
</dbReference>
<dbReference type="PANTHER" id="PTHR43153">
    <property type="entry name" value="ELECTRON TRANSFER FLAVOPROTEIN ALPHA"/>
    <property type="match status" value="1"/>
</dbReference>
<dbReference type="PIRSF" id="PIRSF000089">
    <property type="entry name" value="Electra_flavoP_a"/>
    <property type="match status" value="1"/>
</dbReference>
<dbReference type="Pfam" id="PF00766">
    <property type="entry name" value="ETF_alpha"/>
    <property type="match status" value="1"/>
</dbReference>
<keyword evidence="2" id="KW-0285">Flavoprotein</keyword>
<comment type="cofactor">
    <cofactor evidence="4">
        <name>FAD</name>
        <dbReference type="ChEBI" id="CHEBI:57692"/>
    </cofactor>
    <text evidence="4">Binds 1 FAD per dimer.</text>
</comment>
<feature type="domain" description="Electron transfer flavoprotein alpha/beta-subunit N-terminal" evidence="5">
    <location>
        <begin position="9"/>
        <end position="198"/>
    </location>
</feature>
<gene>
    <name evidence="6" type="ORF">SH1V18_37150</name>
</gene>
<accession>A0A9W5YEV8</accession>